<reference evidence="1" key="1">
    <citation type="journal article" date="2014" name="Front. Microbiol.">
        <title>High frequency of phylogenetically diverse reductive dehalogenase-homologous genes in deep subseafloor sedimentary metagenomes.</title>
        <authorList>
            <person name="Kawai M."/>
            <person name="Futagami T."/>
            <person name="Toyoda A."/>
            <person name="Takaki Y."/>
            <person name="Nishi S."/>
            <person name="Hori S."/>
            <person name="Arai W."/>
            <person name="Tsubouchi T."/>
            <person name="Morono Y."/>
            <person name="Uchiyama I."/>
            <person name="Ito T."/>
            <person name="Fujiyama A."/>
            <person name="Inagaki F."/>
            <person name="Takami H."/>
        </authorList>
    </citation>
    <scope>NUCLEOTIDE SEQUENCE</scope>
    <source>
        <strain evidence="1">Expedition CK06-06</strain>
    </source>
</reference>
<comment type="caution">
    <text evidence="1">The sequence shown here is derived from an EMBL/GenBank/DDBJ whole genome shotgun (WGS) entry which is preliminary data.</text>
</comment>
<dbReference type="EMBL" id="BARV01033722">
    <property type="protein sequence ID" value="GAI53215.1"/>
    <property type="molecule type" value="Genomic_DNA"/>
</dbReference>
<proteinExistence type="predicted"/>
<accession>X1QQG3</accession>
<dbReference type="Gene3D" id="3.30.360.10">
    <property type="entry name" value="Dihydrodipicolinate Reductase, domain 2"/>
    <property type="match status" value="1"/>
</dbReference>
<name>X1QQG3_9ZZZZ</name>
<dbReference type="AlphaFoldDB" id="X1QQG3"/>
<evidence type="ECO:0008006" key="2">
    <source>
        <dbReference type="Google" id="ProtNLM"/>
    </source>
</evidence>
<sequence length="58" mass="6524">MQTDPYQAEDEAFIEAVKKNRPEIIRSPYSDALKTLKLTLAADSSLEKGKIISLPNFK</sequence>
<protein>
    <recommendedName>
        <fullName evidence="2">Gfo/Idh/MocA-like oxidoreductase C-terminal domain-containing protein</fullName>
    </recommendedName>
</protein>
<gene>
    <name evidence="1" type="ORF">S06H3_52950</name>
</gene>
<evidence type="ECO:0000313" key="1">
    <source>
        <dbReference type="EMBL" id="GAI53215.1"/>
    </source>
</evidence>
<organism evidence="1">
    <name type="scientific">marine sediment metagenome</name>
    <dbReference type="NCBI Taxonomy" id="412755"/>
    <lineage>
        <taxon>unclassified sequences</taxon>
        <taxon>metagenomes</taxon>
        <taxon>ecological metagenomes</taxon>
    </lineage>
</organism>